<organism evidence="1 2">
    <name type="scientific">Bacillus cereus</name>
    <dbReference type="NCBI Taxonomy" id="1396"/>
    <lineage>
        <taxon>Bacteria</taxon>
        <taxon>Bacillati</taxon>
        <taxon>Bacillota</taxon>
        <taxon>Bacilli</taxon>
        <taxon>Bacillales</taxon>
        <taxon>Bacillaceae</taxon>
        <taxon>Bacillus</taxon>
        <taxon>Bacillus cereus group</taxon>
    </lineage>
</organism>
<reference evidence="1 2" key="1">
    <citation type="submission" date="2017-09" db="EMBL/GenBank/DDBJ databases">
        <title>Large-scale bioinformatics analysis of Bacillus genomes uncovers conserved roles of natural products in bacterial physiology.</title>
        <authorList>
            <consortium name="Agbiome Team Llc"/>
            <person name="Bleich R.M."/>
            <person name="Grubbs K.J."/>
            <person name="Santa Maria K.C."/>
            <person name="Allen S.E."/>
            <person name="Farag S."/>
            <person name="Shank E.A."/>
            <person name="Bowers A."/>
        </authorList>
    </citation>
    <scope>NUCLEOTIDE SEQUENCE [LARGE SCALE GENOMIC DNA]</scope>
    <source>
        <strain evidence="1 2">AFS083043</strain>
    </source>
</reference>
<sequence>MTINKSNDQKKELALQKNINMDGLINQKDVSEGIQDIIEPEIGTQEGDRASIYWGDEWNIEEGEKRSKKKIRNIKDK</sequence>
<dbReference type="AlphaFoldDB" id="A0A2B0MC99"/>
<dbReference type="EMBL" id="NUWN01000053">
    <property type="protein sequence ID" value="PFK39150.1"/>
    <property type="molecule type" value="Genomic_DNA"/>
</dbReference>
<comment type="caution">
    <text evidence="1">The sequence shown here is derived from an EMBL/GenBank/DDBJ whole genome shotgun (WGS) entry which is preliminary data.</text>
</comment>
<name>A0A2B0MC99_BACCE</name>
<evidence type="ECO:0000313" key="2">
    <source>
        <dbReference type="Proteomes" id="UP000242656"/>
    </source>
</evidence>
<evidence type="ECO:0000313" key="1">
    <source>
        <dbReference type="EMBL" id="PFK39150.1"/>
    </source>
</evidence>
<dbReference type="RefSeq" id="WP_098491333.1">
    <property type="nucleotide sequence ID" value="NZ_NUWN01000053.1"/>
</dbReference>
<proteinExistence type="predicted"/>
<accession>A0A2B0MC99</accession>
<dbReference type="Proteomes" id="UP000242656">
    <property type="component" value="Unassembled WGS sequence"/>
</dbReference>
<protein>
    <submittedName>
        <fullName evidence="1">Uncharacterized protein</fullName>
    </submittedName>
</protein>
<gene>
    <name evidence="1" type="ORF">COI93_14220</name>
</gene>